<accession>A0A170PJN0</accession>
<dbReference type="KEGG" id="pbf:CFX0092_B0223"/>
<dbReference type="Proteomes" id="UP000215027">
    <property type="component" value="Chromosome II"/>
</dbReference>
<dbReference type="GO" id="GO:0006355">
    <property type="term" value="P:regulation of DNA-templated transcription"/>
    <property type="evidence" value="ECO:0007669"/>
    <property type="project" value="InterPro"/>
</dbReference>
<name>A0A170PJN0_9CHLR</name>
<dbReference type="InterPro" id="IPR010985">
    <property type="entry name" value="Ribbon_hlx_hlx"/>
</dbReference>
<dbReference type="RefSeq" id="WP_095045126.1">
    <property type="nucleotide sequence ID" value="NZ_LN890656.1"/>
</dbReference>
<proteinExistence type="predicted"/>
<reference evidence="1" key="1">
    <citation type="submission" date="2016-01" db="EMBL/GenBank/DDBJ databases">
        <authorList>
            <person name="Mcilroy J.S."/>
            <person name="Karst M S."/>
            <person name="Albertsen M."/>
        </authorList>
    </citation>
    <scope>NUCLEOTIDE SEQUENCE</scope>
    <source>
        <strain evidence="1">Cfx-K</strain>
    </source>
</reference>
<evidence type="ECO:0000313" key="2">
    <source>
        <dbReference type="Proteomes" id="UP000215027"/>
    </source>
</evidence>
<sequence length="134" mass="15350">MQSVTVQLPDQIYQRMRRLAHARNHSVEDVVARVLENALEEEVKSSEIDLLTQLAYLDDDDLWQAARTRVADDKAQRMQELVWKLQAEGLTPTDEEDADVLQRHAQQVMLIRAEAAALLAERGFEVHSLSRISM</sequence>
<dbReference type="SUPFAM" id="SSF47598">
    <property type="entry name" value="Ribbon-helix-helix"/>
    <property type="match status" value="1"/>
</dbReference>
<evidence type="ECO:0000313" key="1">
    <source>
        <dbReference type="EMBL" id="CUS05757.1"/>
    </source>
</evidence>
<keyword evidence="2" id="KW-1185">Reference proteome</keyword>
<dbReference type="AlphaFoldDB" id="A0A170PJN0"/>
<organism evidence="1 2">
    <name type="scientific">Candidatus Promineifilum breve</name>
    <dbReference type="NCBI Taxonomy" id="1806508"/>
    <lineage>
        <taxon>Bacteria</taxon>
        <taxon>Bacillati</taxon>
        <taxon>Chloroflexota</taxon>
        <taxon>Ardenticatenia</taxon>
        <taxon>Candidatus Promineifilales</taxon>
        <taxon>Candidatus Promineifilaceae</taxon>
        <taxon>Candidatus Promineifilum</taxon>
    </lineage>
</organism>
<protein>
    <submittedName>
        <fullName evidence="1">Uncharacterized protein</fullName>
    </submittedName>
</protein>
<dbReference type="EMBL" id="LN890656">
    <property type="protein sequence ID" value="CUS05757.1"/>
    <property type="molecule type" value="Genomic_DNA"/>
</dbReference>
<gene>
    <name evidence="1" type="ORF">CFX0092_B0223</name>
</gene>